<dbReference type="STRING" id="1392540.P256_02570"/>
<dbReference type="Proteomes" id="UP000023785">
    <property type="component" value="Unassembled WGS sequence"/>
</dbReference>
<dbReference type="SUPFAM" id="SSF52499">
    <property type="entry name" value="Isochorismatase-like hydrolases"/>
    <property type="match status" value="1"/>
</dbReference>
<dbReference type="InterPro" id="IPR050272">
    <property type="entry name" value="Isochorismatase-like_hydrls"/>
</dbReference>
<sequence length="176" mass="19537">MNQALLVIDMQIFIQNRIEKGISFSPKNVITKMVDVLTKFRDSDQLVIHVMHETIPLGSTLHKDSEFYPMMKATKSIIKEPIFIKNTSSAFASTNLESYLKEMNIDKLVVIGGITGFCINSTVRHGSDLGFKMSVVDDAIISFDLPNEGIKGSTIHDVTIALLNSDFAKIINSSQI</sequence>
<dbReference type="InterPro" id="IPR036380">
    <property type="entry name" value="Isochorismatase-like_sf"/>
</dbReference>
<dbReference type="Gene3D" id="3.40.50.850">
    <property type="entry name" value="Isochorismatase-like"/>
    <property type="match status" value="1"/>
</dbReference>
<dbReference type="PATRIC" id="fig|1392540.3.peg.2471"/>
<evidence type="ECO:0000259" key="2">
    <source>
        <dbReference type="Pfam" id="PF00857"/>
    </source>
</evidence>
<keyword evidence="4" id="KW-1185">Reference proteome</keyword>
<accession>V2T1G4</accession>
<evidence type="ECO:0000256" key="1">
    <source>
        <dbReference type="ARBA" id="ARBA00022801"/>
    </source>
</evidence>
<evidence type="ECO:0000313" key="4">
    <source>
        <dbReference type="Proteomes" id="UP000023785"/>
    </source>
</evidence>
<dbReference type="OrthoDB" id="1157330at2"/>
<dbReference type="HOGENOM" id="CLU_068979_5_2_6"/>
<organism evidence="3 4">
    <name type="scientific">Acinetobacter nectaris CIP 110549</name>
    <dbReference type="NCBI Taxonomy" id="1392540"/>
    <lineage>
        <taxon>Bacteria</taxon>
        <taxon>Pseudomonadati</taxon>
        <taxon>Pseudomonadota</taxon>
        <taxon>Gammaproteobacteria</taxon>
        <taxon>Moraxellales</taxon>
        <taxon>Moraxellaceae</taxon>
        <taxon>Acinetobacter</taxon>
    </lineage>
</organism>
<dbReference type="GO" id="GO:0016787">
    <property type="term" value="F:hydrolase activity"/>
    <property type="evidence" value="ECO:0007669"/>
    <property type="project" value="UniProtKB-KW"/>
</dbReference>
<dbReference type="EMBL" id="AYER01000016">
    <property type="protein sequence ID" value="ESK36263.1"/>
    <property type="molecule type" value="Genomic_DNA"/>
</dbReference>
<keyword evidence="1" id="KW-0378">Hydrolase</keyword>
<comment type="caution">
    <text evidence="3">The sequence shown here is derived from an EMBL/GenBank/DDBJ whole genome shotgun (WGS) entry which is preliminary data.</text>
</comment>
<protein>
    <recommendedName>
        <fullName evidence="2">Isochorismatase-like domain-containing protein</fullName>
    </recommendedName>
</protein>
<proteinExistence type="predicted"/>
<dbReference type="AlphaFoldDB" id="V2T1G4"/>
<evidence type="ECO:0000313" key="3">
    <source>
        <dbReference type="EMBL" id="ESK36263.1"/>
    </source>
</evidence>
<dbReference type="Pfam" id="PF00857">
    <property type="entry name" value="Isochorismatase"/>
    <property type="match status" value="1"/>
</dbReference>
<dbReference type="PANTHER" id="PTHR43540:SF1">
    <property type="entry name" value="ISOCHORISMATASE HYDROLASE"/>
    <property type="match status" value="1"/>
</dbReference>
<gene>
    <name evidence="3" type="ORF">P256_02570</name>
</gene>
<dbReference type="eggNOG" id="COG1335">
    <property type="taxonomic scope" value="Bacteria"/>
</dbReference>
<dbReference type="PANTHER" id="PTHR43540">
    <property type="entry name" value="PEROXYUREIDOACRYLATE/UREIDOACRYLATE AMIDOHYDROLASE-RELATED"/>
    <property type="match status" value="1"/>
</dbReference>
<dbReference type="RefSeq" id="WP_023272856.1">
    <property type="nucleotide sequence ID" value="NZ_KI530714.1"/>
</dbReference>
<reference evidence="3 4" key="1">
    <citation type="submission" date="2013-10" db="EMBL/GenBank/DDBJ databases">
        <title>The Genome Sequence of Acinetobacter nectaris CIP 110549.</title>
        <authorList>
            <consortium name="The Broad Institute Genomics Platform"/>
            <consortium name="The Broad Institute Genome Sequencing Center for Infectious Disease"/>
            <person name="Cerqueira G."/>
            <person name="Feldgarden M."/>
            <person name="Courvalin P."/>
            <person name="Grillot-Courvalin C."/>
            <person name="Clermont D."/>
            <person name="Rocha E."/>
            <person name="Yoon E.-J."/>
            <person name="Nemec A."/>
            <person name="Young S.K."/>
            <person name="Zeng Q."/>
            <person name="Gargeya S."/>
            <person name="Fitzgerald M."/>
            <person name="Abouelleil A."/>
            <person name="Alvarado L."/>
            <person name="Berlin A.M."/>
            <person name="Chapman S.B."/>
            <person name="Gainer-Dewar J."/>
            <person name="Goldberg J."/>
            <person name="Gnerre S."/>
            <person name="Griggs A."/>
            <person name="Gujja S."/>
            <person name="Hansen M."/>
            <person name="Howarth C."/>
            <person name="Imamovic A."/>
            <person name="Ireland A."/>
            <person name="Larimer J."/>
            <person name="McCowan C."/>
            <person name="Murphy C."/>
            <person name="Pearson M."/>
            <person name="Poon T.W."/>
            <person name="Priest M."/>
            <person name="Roberts A."/>
            <person name="Saif S."/>
            <person name="Shea T."/>
            <person name="Sykes S."/>
            <person name="Wortman J."/>
            <person name="Nusbaum C."/>
            <person name="Birren B."/>
        </authorList>
    </citation>
    <scope>NUCLEOTIDE SEQUENCE [LARGE SCALE GENOMIC DNA]</scope>
    <source>
        <strain evidence="3 4">CIP 110549</strain>
    </source>
</reference>
<feature type="domain" description="Isochorismatase-like" evidence="2">
    <location>
        <begin position="4"/>
        <end position="144"/>
    </location>
</feature>
<dbReference type="InterPro" id="IPR000868">
    <property type="entry name" value="Isochorismatase-like_dom"/>
</dbReference>
<name>V2T1G4_9GAMM</name>